<feature type="compositionally biased region" description="Polar residues" evidence="1">
    <location>
        <begin position="213"/>
        <end position="223"/>
    </location>
</feature>
<organism evidence="2 3">
    <name type="scientific">Adineta ricciae</name>
    <name type="common">Rotifer</name>
    <dbReference type="NCBI Taxonomy" id="249248"/>
    <lineage>
        <taxon>Eukaryota</taxon>
        <taxon>Metazoa</taxon>
        <taxon>Spiralia</taxon>
        <taxon>Gnathifera</taxon>
        <taxon>Rotifera</taxon>
        <taxon>Eurotatoria</taxon>
        <taxon>Bdelloidea</taxon>
        <taxon>Adinetida</taxon>
        <taxon>Adinetidae</taxon>
        <taxon>Adineta</taxon>
    </lineage>
</organism>
<sequence>MLLIKTEYGVQKIYLQLLVMVTLHTMNYPDLFTNLPYTLEKEEIFQRSIEKDAVVHQYTQHSEASSNVVHSLWKEESNSQEKHTGCSLKTKTNHQNSQQTSSNSNIDDFTNANSFSSNQLISPRPFILHNFKYQQRSIHLNQDKNLVEYDINSWNENQNKKSSTSVESEESKEKDDELKIRELVNNVRRDMNALVNGEQNDPSIVSADESSRTMRSSNRNINASRLKKSRKPNIKQKRRRKHQVKRPHKSRRLKKRPSKKKAKICVIEMKKRKAVPKPSMKVPAELPQCNNCCCNFLHYSLRQIMRDAEQTKQFALNMASMGINPSVLKDPNITSCQGISIPLYNCEGIGDQRFPSGATFTTISKNEQEDVYQRRDPMVVQTINTQRGKLHIKLDPQSFGLAPFFSQQYEAFIKGSPNSTFLKHYTKTFGK</sequence>
<comment type="caution">
    <text evidence="2">The sequence shown here is derived from an EMBL/GenBank/DDBJ whole genome shotgun (WGS) entry which is preliminary data.</text>
</comment>
<reference evidence="2" key="1">
    <citation type="submission" date="2021-02" db="EMBL/GenBank/DDBJ databases">
        <authorList>
            <person name="Nowell W R."/>
        </authorList>
    </citation>
    <scope>NUCLEOTIDE SEQUENCE</scope>
</reference>
<evidence type="ECO:0000313" key="3">
    <source>
        <dbReference type="Proteomes" id="UP000663828"/>
    </source>
</evidence>
<accession>A0A815ABI1</accession>
<feature type="compositionally biased region" description="Low complexity" evidence="1">
    <location>
        <begin position="89"/>
        <end position="105"/>
    </location>
</feature>
<dbReference type="Proteomes" id="UP000663828">
    <property type="component" value="Unassembled WGS sequence"/>
</dbReference>
<feature type="compositionally biased region" description="Basic residues" evidence="1">
    <location>
        <begin position="225"/>
        <end position="262"/>
    </location>
</feature>
<feature type="region of interest" description="Disordered" evidence="1">
    <location>
        <begin position="192"/>
        <end position="262"/>
    </location>
</feature>
<dbReference type="EMBL" id="CAJNOR010002149">
    <property type="protein sequence ID" value="CAF1254432.1"/>
    <property type="molecule type" value="Genomic_DNA"/>
</dbReference>
<feature type="compositionally biased region" description="Basic and acidic residues" evidence="1">
    <location>
        <begin position="74"/>
        <end position="84"/>
    </location>
</feature>
<protein>
    <submittedName>
        <fullName evidence="2">Uncharacterized protein</fullName>
    </submittedName>
</protein>
<dbReference type="AlphaFoldDB" id="A0A815ABI1"/>
<feature type="region of interest" description="Disordered" evidence="1">
    <location>
        <begin position="157"/>
        <end position="177"/>
    </location>
</feature>
<feature type="region of interest" description="Disordered" evidence="1">
    <location>
        <begin position="74"/>
        <end position="110"/>
    </location>
</feature>
<evidence type="ECO:0000313" key="2">
    <source>
        <dbReference type="EMBL" id="CAF1254432.1"/>
    </source>
</evidence>
<proteinExistence type="predicted"/>
<gene>
    <name evidence="2" type="ORF">XAT740_LOCUS26437</name>
</gene>
<name>A0A815ABI1_ADIRI</name>
<keyword evidence="3" id="KW-1185">Reference proteome</keyword>
<evidence type="ECO:0000256" key="1">
    <source>
        <dbReference type="SAM" id="MobiDB-lite"/>
    </source>
</evidence>